<dbReference type="SUPFAM" id="SSF50729">
    <property type="entry name" value="PH domain-like"/>
    <property type="match status" value="1"/>
</dbReference>
<dbReference type="InterPro" id="IPR010334">
    <property type="entry name" value="Dcp1"/>
</dbReference>
<evidence type="ECO:0000256" key="3">
    <source>
        <dbReference type="ARBA" id="ARBA00022490"/>
    </source>
</evidence>
<gene>
    <name evidence="6" type="ORF">CSSPJE1EN1_LOCUS2350</name>
</gene>
<dbReference type="CDD" id="cd13182">
    <property type="entry name" value="EVH1-like_Dcp1"/>
    <property type="match status" value="1"/>
</dbReference>
<dbReference type="Pfam" id="PF06058">
    <property type="entry name" value="DCP1"/>
    <property type="match status" value="1"/>
</dbReference>
<organism evidence="6 7">
    <name type="scientific">Sphagnum jensenii</name>
    <dbReference type="NCBI Taxonomy" id="128206"/>
    <lineage>
        <taxon>Eukaryota</taxon>
        <taxon>Viridiplantae</taxon>
        <taxon>Streptophyta</taxon>
        <taxon>Embryophyta</taxon>
        <taxon>Bryophyta</taxon>
        <taxon>Sphagnophytina</taxon>
        <taxon>Sphagnopsida</taxon>
        <taxon>Sphagnales</taxon>
        <taxon>Sphagnaceae</taxon>
        <taxon>Sphagnum</taxon>
    </lineage>
</organism>
<accession>A0ABP0VTY4</accession>
<feature type="compositionally biased region" description="Low complexity" evidence="5">
    <location>
        <begin position="291"/>
        <end position="300"/>
    </location>
</feature>
<feature type="compositionally biased region" description="Low complexity" evidence="5">
    <location>
        <begin position="244"/>
        <end position="259"/>
    </location>
</feature>
<keyword evidence="4" id="KW-0507">mRNA processing</keyword>
<feature type="compositionally biased region" description="Polar residues" evidence="5">
    <location>
        <begin position="260"/>
        <end position="270"/>
    </location>
</feature>
<evidence type="ECO:0000256" key="2">
    <source>
        <dbReference type="ARBA" id="ARBA00008778"/>
    </source>
</evidence>
<dbReference type="PANTHER" id="PTHR16290">
    <property type="entry name" value="TRANSCRIPTION FACTOR SMIF DECAPPING ENZYME DCP1"/>
    <property type="match status" value="1"/>
</dbReference>
<proteinExistence type="inferred from homology"/>
<feature type="region of interest" description="Disordered" evidence="5">
    <location>
        <begin position="232"/>
        <end position="300"/>
    </location>
</feature>
<feature type="region of interest" description="Disordered" evidence="5">
    <location>
        <begin position="1"/>
        <end position="21"/>
    </location>
</feature>
<dbReference type="EMBL" id="OZ020105">
    <property type="protein sequence ID" value="CAK9256872.1"/>
    <property type="molecule type" value="Genomic_DNA"/>
</dbReference>
<evidence type="ECO:0000256" key="5">
    <source>
        <dbReference type="SAM" id="MobiDB-lite"/>
    </source>
</evidence>
<evidence type="ECO:0008006" key="8">
    <source>
        <dbReference type="Google" id="ProtNLM"/>
    </source>
</evidence>
<comment type="subcellular location">
    <subcellularLocation>
        <location evidence="1">Cytoplasm</location>
    </subcellularLocation>
</comment>
<evidence type="ECO:0000313" key="6">
    <source>
        <dbReference type="EMBL" id="CAK9256872.1"/>
    </source>
</evidence>
<evidence type="ECO:0000256" key="1">
    <source>
        <dbReference type="ARBA" id="ARBA00004496"/>
    </source>
</evidence>
<name>A0ABP0VTY4_9BRYO</name>
<feature type="compositionally biased region" description="Low complexity" evidence="5">
    <location>
        <begin position="1"/>
        <end position="12"/>
    </location>
</feature>
<keyword evidence="3" id="KW-0963">Cytoplasm</keyword>
<feature type="compositionally biased region" description="Pro residues" evidence="5">
    <location>
        <begin position="277"/>
        <end position="290"/>
    </location>
</feature>
<evidence type="ECO:0000256" key="4">
    <source>
        <dbReference type="ARBA" id="ARBA00022664"/>
    </source>
</evidence>
<evidence type="ECO:0000313" key="7">
    <source>
        <dbReference type="Proteomes" id="UP001497444"/>
    </source>
</evidence>
<dbReference type="Proteomes" id="UP001497444">
    <property type="component" value="Chromosome 10"/>
</dbReference>
<dbReference type="Gene3D" id="2.30.29.30">
    <property type="entry name" value="Pleckstrin-homology domain (PH domain)/Phosphotyrosine-binding domain (PTB)"/>
    <property type="match status" value="1"/>
</dbReference>
<sequence>MAQQQQQQQQQQTGKPLPQLDQNSTKELNLTVLQRMDRHVEDILTTAAHVTFYQFSVEDSQWSRKDVEGSLFVVKRRTQPRFQFVVMNRRSTDNLVEDLLGEFEYEVQVPYLLYRNAAQEVNGIWFYNPRECEEVAKLFQRILSAFSNKPQKANLFSSRSEYQELEPMAAMIEGPLEPSAGAISSVTEGPDEPLERFFSNAVRISSPDITPTTVPRPAATAHALPPRPAIVASPTIAPKPVPPSTASLPHSSLAPSLSPDTTSSSNTVRTTLIPPAFFVPPPRTSGPTAPPLATSTPPLQSAPHGAPLLQPFPPPNPPLSLAAPMLHSGPITREGVQDALYRLLKNEHFIDMVYREMVNAHST</sequence>
<keyword evidence="7" id="KW-1185">Reference proteome</keyword>
<protein>
    <recommendedName>
        <fullName evidence="8">mRNA-decapping enzyme-like protein</fullName>
    </recommendedName>
</protein>
<dbReference type="PANTHER" id="PTHR16290:SF0">
    <property type="entry name" value="DECAPPING PROTEIN 1, ISOFORM A"/>
    <property type="match status" value="1"/>
</dbReference>
<reference evidence="6" key="1">
    <citation type="submission" date="2024-02" db="EMBL/GenBank/DDBJ databases">
        <authorList>
            <consortium name="ELIXIR-Norway"/>
            <consortium name="Elixir Norway"/>
        </authorList>
    </citation>
    <scope>NUCLEOTIDE SEQUENCE</scope>
</reference>
<comment type="similarity">
    <text evidence="2">Belongs to the DCP1 family.</text>
</comment>
<dbReference type="InterPro" id="IPR011993">
    <property type="entry name" value="PH-like_dom_sf"/>
</dbReference>